<dbReference type="AlphaFoldDB" id="A0A4Y3TUC4"/>
<protein>
    <submittedName>
        <fullName evidence="2">Uncharacterized protein</fullName>
    </submittedName>
</protein>
<evidence type="ECO:0000313" key="2">
    <source>
        <dbReference type="EMBL" id="GEB84697.1"/>
    </source>
</evidence>
<evidence type="ECO:0000313" key="3">
    <source>
        <dbReference type="Proteomes" id="UP000317730"/>
    </source>
</evidence>
<reference evidence="2 3" key="1">
    <citation type="submission" date="2019-06" db="EMBL/GenBank/DDBJ databases">
        <title>Whole genome shotgun sequence of Acetobacter peroxydans NBRC 13755.</title>
        <authorList>
            <person name="Hosoyama A."/>
            <person name="Uohara A."/>
            <person name="Ohji S."/>
            <person name="Ichikawa N."/>
        </authorList>
    </citation>
    <scope>NUCLEOTIDE SEQUENCE [LARGE SCALE GENOMIC DNA]</scope>
    <source>
        <strain evidence="2 3">NBRC 13755</strain>
    </source>
</reference>
<gene>
    <name evidence="2" type="ORF">APE01nite_04940</name>
</gene>
<comment type="caution">
    <text evidence="2">The sequence shown here is derived from an EMBL/GenBank/DDBJ whole genome shotgun (WGS) entry which is preliminary data.</text>
</comment>
<evidence type="ECO:0000256" key="1">
    <source>
        <dbReference type="SAM" id="Phobius"/>
    </source>
</evidence>
<feature type="transmembrane region" description="Helical" evidence="1">
    <location>
        <begin position="45"/>
        <end position="63"/>
    </location>
</feature>
<organism evidence="2 3">
    <name type="scientific">Acetobacter peroxydans</name>
    <dbReference type="NCBI Taxonomy" id="104098"/>
    <lineage>
        <taxon>Bacteria</taxon>
        <taxon>Pseudomonadati</taxon>
        <taxon>Pseudomonadota</taxon>
        <taxon>Alphaproteobacteria</taxon>
        <taxon>Acetobacterales</taxon>
        <taxon>Acetobacteraceae</taxon>
        <taxon>Acetobacter</taxon>
    </lineage>
</organism>
<keyword evidence="1" id="KW-0812">Transmembrane</keyword>
<feature type="transmembrane region" description="Helical" evidence="1">
    <location>
        <begin position="12"/>
        <end position="33"/>
    </location>
</feature>
<keyword evidence="3" id="KW-1185">Reference proteome</keyword>
<proteinExistence type="predicted"/>
<keyword evidence="1" id="KW-1133">Transmembrane helix</keyword>
<dbReference type="EMBL" id="BJMV01000002">
    <property type="protein sequence ID" value="GEB84697.1"/>
    <property type="molecule type" value="Genomic_DNA"/>
</dbReference>
<keyword evidence="1" id="KW-0472">Membrane</keyword>
<accession>A0A4Y3TUC4</accession>
<dbReference type="Proteomes" id="UP000317730">
    <property type="component" value="Unassembled WGS sequence"/>
</dbReference>
<dbReference type="RefSeq" id="WP_141374651.1">
    <property type="nucleotide sequence ID" value="NZ_JALCGI010000015.1"/>
</dbReference>
<dbReference type="OrthoDB" id="7225336at2"/>
<name>A0A4Y3TUC4_9PROT</name>
<sequence>MQFDPRDLSTYPFIRASCILLGVFLVGYCLHFALTLPPGSPEFVMRHIAALIVGTLLLLGTIWI</sequence>